<feature type="region of interest" description="Disordered" evidence="1">
    <location>
        <begin position="299"/>
        <end position="325"/>
    </location>
</feature>
<keyword evidence="2" id="KW-0732">Signal</keyword>
<feature type="compositionally biased region" description="Pro residues" evidence="1">
    <location>
        <begin position="417"/>
        <end position="427"/>
    </location>
</feature>
<dbReference type="WBParaSite" id="PSAMB.scaffold2068size25620.g16333.t1">
    <property type="protein sequence ID" value="PSAMB.scaffold2068size25620.g16333.t1"/>
    <property type="gene ID" value="PSAMB.scaffold2068size25620.g16333"/>
</dbReference>
<protein>
    <submittedName>
        <fullName evidence="4">Uncharacterized protein</fullName>
    </submittedName>
</protein>
<feature type="region of interest" description="Disordered" evidence="1">
    <location>
        <begin position="41"/>
        <end position="61"/>
    </location>
</feature>
<feature type="compositionally biased region" description="Low complexity" evidence="1">
    <location>
        <begin position="403"/>
        <end position="412"/>
    </location>
</feature>
<proteinExistence type="predicted"/>
<feature type="compositionally biased region" description="Pro residues" evidence="1">
    <location>
        <begin position="388"/>
        <end position="398"/>
    </location>
</feature>
<reference evidence="4" key="1">
    <citation type="submission" date="2022-11" db="UniProtKB">
        <authorList>
            <consortium name="WormBaseParasite"/>
        </authorList>
    </citation>
    <scope>IDENTIFICATION</scope>
</reference>
<feature type="signal peptide" evidence="2">
    <location>
        <begin position="1"/>
        <end position="33"/>
    </location>
</feature>
<feature type="region of interest" description="Disordered" evidence="1">
    <location>
        <begin position="104"/>
        <end position="126"/>
    </location>
</feature>
<evidence type="ECO:0000313" key="4">
    <source>
        <dbReference type="WBParaSite" id="PSAMB.scaffold2068size25620.g16333.t1"/>
    </source>
</evidence>
<feature type="region of interest" description="Disordered" evidence="1">
    <location>
        <begin position="369"/>
        <end position="510"/>
    </location>
</feature>
<evidence type="ECO:0000313" key="3">
    <source>
        <dbReference type="Proteomes" id="UP000887566"/>
    </source>
</evidence>
<organism evidence="3 4">
    <name type="scientific">Plectus sambesii</name>
    <dbReference type="NCBI Taxonomy" id="2011161"/>
    <lineage>
        <taxon>Eukaryota</taxon>
        <taxon>Metazoa</taxon>
        <taxon>Ecdysozoa</taxon>
        <taxon>Nematoda</taxon>
        <taxon>Chromadorea</taxon>
        <taxon>Plectida</taxon>
        <taxon>Plectina</taxon>
        <taxon>Plectoidea</taxon>
        <taxon>Plectidae</taxon>
        <taxon>Plectus</taxon>
    </lineage>
</organism>
<dbReference type="AlphaFoldDB" id="A0A914VL94"/>
<sequence>MLLRHGGLPSLAAIRLSLLVVVVVVCATTFTSADESGQQQQPIWLSSGVEERRDGSSVGEGADRIVRRGRRVIPIVDTHYSERLTKLGGRNRLGGIRRLRLSPSSSLRRRQARPSPSLWTRDNAASVSSPHLTRARLIPQSPSREPIIQLTPPPTSTHVAPSLRGSFRRGLLNGIHRSPANLNMVAHRAIDAKMRHSDKSKATTKPQQVALPPTDDPILSRSRTRHFKPSRRVNSAGKSVRARVPFNVNRRRPIADDRPVETRTTDAPARAIYHFRNATIPRRPASKLTSIPKLRIRRPNFSPLARGNKAAESQPLPLPDTGSTVSVSNAPNFGTFGVGGSLTEQSSSVAVPTTTQPPQALERFRNNAGAPESLESPNSGLLPNERPVQPPPPPPETPPHIFGAGAPHALPEAPHELLPPPEQPPRPEGGAPKIIDGEPSAPAVGGSSAPVGGGLSAPPNDSSAGSGVLPGPGAGSGLPPGSDTGSGLPPGPDSGSGLLPGPGAGSPLKPSALLNALNKVDTGFNQALNAFEEGSPVETAAIDILEVALGSEKLDSQLKLLGHVDRTVGLDNLKRLQRWANTGGALDLFQQQVVKIAQNYKPDDLPDVPALNYLLSLSGKRK</sequence>
<keyword evidence="3" id="KW-1185">Reference proteome</keyword>
<feature type="compositionally biased region" description="Gly residues" evidence="1">
    <location>
        <begin position="468"/>
        <end position="478"/>
    </location>
</feature>
<dbReference type="Proteomes" id="UP000887566">
    <property type="component" value="Unplaced"/>
</dbReference>
<feature type="compositionally biased region" description="Basic and acidic residues" evidence="1">
    <location>
        <begin position="49"/>
        <end position="61"/>
    </location>
</feature>
<evidence type="ECO:0000256" key="2">
    <source>
        <dbReference type="SAM" id="SignalP"/>
    </source>
</evidence>
<accession>A0A914VL94</accession>
<feature type="chain" id="PRO_5036826549" evidence="2">
    <location>
        <begin position="34"/>
        <end position="622"/>
    </location>
</feature>
<feature type="compositionally biased region" description="Low complexity" evidence="1">
    <location>
        <begin position="479"/>
        <end position="497"/>
    </location>
</feature>
<name>A0A914VL94_9BILA</name>
<evidence type="ECO:0000256" key="1">
    <source>
        <dbReference type="SAM" id="MobiDB-lite"/>
    </source>
</evidence>
<feature type="region of interest" description="Disordered" evidence="1">
    <location>
        <begin position="195"/>
        <end position="221"/>
    </location>
</feature>
<feature type="compositionally biased region" description="Low complexity" evidence="1">
    <location>
        <begin position="439"/>
        <end position="467"/>
    </location>
</feature>